<dbReference type="STRING" id="610130.Closa_2910"/>
<dbReference type="PaxDb" id="610130-Closa_2910"/>
<name>D9R714_LACSW</name>
<gene>
    <name evidence="1" type="ordered locus">Closa_2910</name>
</gene>
<accession>D9R714</accession>
<dbReference type="KEGG" id="csh:Closa_2910"/>
<sequence length="108" mass="12373">MNCFKKSSFIINGAKLQSRPEYHFRIQLDKQNFQIINGTVYGQDQNPCAGAAVRITQISCRDNTRRLLGYTVTDENGYYLFSIKAKADRKYELSVYAPLITYGKEAPH</sequence>
<dbReference type="OrthoDB" id="1912420at2"/>
<dbReference type="EMBL" id="CP002109">
    <property type="protein sequence ID" value="ADL05446.1"/>
    <property type="molecule type" value="Genomic_DNA"/>
</dbReference>
<evidence type="ECO:0008006" key="3">
    <source>
        <dbReference type="Google" id="ProtNLM"/>
    </source>
</evidence>
<dbReference type="Gene3D" id="2.60.40.1120">
    <property type="entry name" value="Carboxypeptidase-like, regulatory domain"/>
    <property type="match status" value="1"/>
</dbReference>
<organism evidence="1 2">
    <name type="scientific">Lacrimispora saccharolytica (strain ATCC 35040 / DSM 2544 / NRCC 2533 / WM1)</name>
    <name type="common">Clostridium saccharolyticum</name>
    <dbReference type="NCBI Taxonomy" id="610130"/>
    <lineage>
        <taxon>Bacteria</taxon>
        <taxon>Bacillati</taxon>
        <taxon>Bacillota</taxon>
        <taxon>Clostridia</taxon>
        <taxon>Lachnospirales</taxon>
        <taxon>Lachnospiraceae</taxon>
        <taxon>Lacrimispora</taxon>
    </lineage>
</organism>
<dbReference type="SUPFAM" id="SSF49464">
    <property type="entry name" value="Carboxypeptidase regulatory domain-like"/>
    <property type="match status" value="1"/>
</dbReference>
<evidence type="ECO:0000313" key="1">
    <source>
        <dbReference type="EMBL" id="ADL05446.1"/>
    </source>
</evidence>
<reference evidence="1" key="1">
    <citation type="submission" date="2010-07" db="EMBL/GenBank/DDBJ databases">
        <title>Complete sequence of Clostridium saccharolyticum WM1.</title>
        <authorList>
            <consortium name="US DOE Joint Genome Institute"/>
            <person name="Lucas S."/>
            <person name="Copeland A."/>
            <person name="Lapidus A."/>
            <person name="Cheng J.-F."/>
            <person name="Bruce D."/>
            <person name="Goodwin L."/>
            <person name="Pitluck S."/>
            <person name="Chertkov O."/>
            <person name="Detter J.C."/>
            <person name="Han C."/>
            <person name="Tapia R."/>
            <person name="Land M."/>
            <person name="Hauser L."/>
            <person name="Chang Y.-J."/>
            <person name="Jeffries C."/>
            <person name="Kyrpides N."/>
            <person name="Ivanova N."/>
            <person name="Mikhailova N."/>
            <person name="Mouttaki H."/>
            <person name="Lin L."/>
            <person name="Zhou J."/>
            <person name="Hemme C.L."/>
            <person name="Woyke T."/>
        </authorList>
    </citation>
    <scope>NUCLEOTIDE SEQUENCE [LARGE SCALE GENOMIC DNA]</scope>
    <source>
        <strain evidence="1">WM1</strain>
    </source>
</reference>
<dbReference type="InterPro" id="IPR008969">
    <property type="entry name" value="CarboxyPept-like_regulatory"/>
</dbReference>
<dbReference type="AlphaFoldDB" id="D9R714"/>
<protein>
    <recommendedName>
        <fullName evidence="3">Carboxypeptidase regulatory-like domain-containing protein</fullName>
    </recommendedName>
</protein>
<dbReference type="HOGENOM" id="CLU_174630_0_0_9"/>
<dbReference type="Proteomes" id="UP000001662">
    <property type="component" value="Chromosome"/>
</dbReference>
<dbReference type="eggNOG" id="ENOG50341C9">
    <property type="taxonomic scope" value="Bacteria"/>
</dbReference>
<evidence type="ECO:0000313" key="2">
    <source>
        <dbReference type="Proteomes" id="UP000001662"/>
    </source>
</evidence>
<proteinExistence type="predicted"/>
<keyword evidence="2" id="KW-1185">Reference proteome</keyword>
<dbReference type="RefSeq" id="WP_013273530.1">
    <property type="nucleotide sequence ID" value="NC_014376.1"/>
</dbReference>